<proteinExistence type="predicted"/>
<protein>
    <recommendedName>
        <fullName evidence="1">DUF7975 domain-containing protein</fullName>
    </recommendedName>
</protein>
<dbReference type="InterPro" id="IPR058281">
    <property type="entry name" value="DUF7975"/>
</dbReference>
<accession>A0ABD5P9D7</accession>
<evidence type="ECO:0000313" key="3">
    <source>
        <dbReference type="Proteomes" id="UP001595921"/>
    </source>
</evidence>
<dbReference type="EMBL" id="JBHSDS010000003">
    <property type="protein sequence ID" value="MFC4357521.1"/>
    <property type="molecule type" value="Genomic_DNA"/>
</dbReference>
<evidence type="ECO:0000259" key="1">
    <source>
        <dbReference type="Pfam" id="PF25930"/>
    </source>
</evidence>
<gene>
    <name evidence="2" type="ORF">ACFO0N_06095</name>
</gene>
<feature type="domain" description="DUF7975" evidence="1">
    <location>
        <begin position="1"/>
        <end position="137"/>
    </location>
</feature>
<dbReference type="Proteomes" id="UP001595921">
    <property type="component" value="Unassembled WGS sequence"/>
</dbReference>
<reference evidence="2 3" key="1">
    <citation type="journal article" date="2019" name="Int. J. Syst. Evol. Microbiol.">
        <title>The Global Catalogue of Microorganisms (GCM) 10K type strain sequencing project: providing services to taxonomists for standard genome sequencing and annotation.</title>
        <authorList>
            <consortium name="The Broad Institute Genomics Platform"/>
            <consortium name="The Broad Institute Genome Sequencing Center for Infectious Disease"/>
            <person name="Wu L."/>
            <person name="Ma J."/>
        </authorList>
    </citation>
    <scope>NUCLEOTIDE SEQUENCE [LARGE SCALE GENOMIC DNA]</scope>
    <source>
        <strain evidence="2 3">CGMCC 1.12553</strain>
    </source>
</reference>
<dbReference type="RefSeq" id="WP_267622176.1">
    <property type="nucleotide sequence ID" value="NZ_JAODIW010000006.1"/>
</dbReference>
<dbReference type="AlphaFoldDB" id="A0ABD5P9D7"/>
<name>A0ABD5P9D7_9EURY</name>
<dbReference type="Pfam" id="PF25930">
    <property type="entry name" value="DUF7975"/>
    <property type="match status" value="1"/>
</dbReference>
<keyword evidence="3" id="KW-1185">Reference proteome</keyword>
<organism evidence="2 3">
    <name type="scientific">Halobium salinum</name>
    <dbReference type="NCBI Taxonomy" id="1364940"/>
    <lineage>
        <taxon>Archaea</taxon>
        <taxon>Methanobacteriati</taxon>
        <taxon>Methanobacteriota</taxon>
        <taxon>Stenosarchaea group</taxon>
        <taxon>Halobacteria</taxon>
        <taxon>Halobacteriales</taxon>
        <taxon>Haloferacaceae</taxon>
        <taxon>Halobium</taxon>
    </lineage>
</organism>
<evidence type="ECO:0000313" key="2">
    <source>
        <dbReference type="EMBL" id="MFC4357521.1"/>
    </source>
</evidence>
<sequence length="137" mass="15312">MTRFDADDAKERRKLVADAVAAHRERGSAFLTAEVDPDADLDGADEDGYANPAPWIQFADDTFNLDVTDDERADLESLLNDYQEFRIDAMESPEDADGTNVRITARSDANRLSAFVDEAFQAVYGRGEGYRLWVTQV</sequence>
<comment type="caution">
    <text evidence="2">The sequence shown here is derived from an EMBL/GenBank/DDBJ whole genome shotgun (WGS) entry which is preliminary data.</text>
</comment>